<evidence type="ECO:0000313" key="2">
    <source>
        <dbReference type="Proteomes" id="UP000094569"/>
    </source>
</evidence>
<proteinExistence type="predicted"/>
<accession>A0A1E3B1M0</accession>
<dbReference type="OrthoDB" id="4500198at2759"/>
<dbReference type="VEuPathDB" id="FungiDB:SI65_09802"/>
<comment type="caution">
    <text evidence="1">The sequence shown here is derived from an EMBL/GenBank/DDBJ whole genome shotgun (WGS) entry which is preliminary data.</text>
</comment>
<protein>
    <submittedName>
        <fullName evidence="1">Uncharacterized protein</fullName>
    </submittedName>
</protein>
<dbReference type="EMBL" id="JXNT01000021">
    <property type="protein sequence ID" value="ODM14808.1"/>
    <property type="molecule type" value="Genomic_DNA"/>
</dbReference>
<keyword evidence="2" id="KW-1185">Reference proteome</keyword>
<organism evidence="1 2">
    <name type="scientific">Aspergillus cristatus</name>
    <name type="common">Chinese Fuzhuan brick tea-fermentation fungus</name>
    <name type="synonym">Eurotium cristatum</name>
    <dbReference type="NCBI Taxonomy" id="573508"/>
    <lineage>
        <taxon>Eukaryota</taxon>
        <taxon>Fungi</taxon>
        <taxon>Dikarya</taxon>
        <taxon>Ascomycota</taxon>
        <taxon>Pezizomycotina</taxon>
        <taxon>Eurotiomycetes</taxon>
        <taxon>Eurotiomycetidae</taxon>
        <taxon>Eurotiales</taxon>
        <taxon>Aspergillaceae</taxon>
        <taxon>Aspergillus</taxon>
        <taxon>Aspergillus subgen. Aspergillus</taxon>
    </lineage>
</organism>
<name>A0A1E3B1M0_ASPCR</name>
<dbReference type="Proteomes" id="UP000094569">
    <property type="component" value="Unassembled WGS sequence"/>
</dbReference>
<dbReference type="AlphaFoldDB" id="A0A1E3B1M0"/>
<reference evidence="1 2" key="1">
    <citation type="journal article" date="2016" name="BMC Genomics">
        <title>Comparative genomic and transcriptomic analyses of the Fuzhuan brick tea-fermentation fungus Aspergillus cristatus.</title>
        <authorList>
            <person name="Ge Y."/>
            <person name="Wang Y."/>
            <person name="Liu Y."/>
            <person name="Tan Y."/>
            <person name="Ren X."/>
            <person name="Zhang X."/>
            <person name="Hyde K.D."/>
            <person name="Liu Y."/>
            <person name="Liu Z."/>
        </authorList>
    </citation>
    <scope>NUCLEOTIDE SEQUENCE [LARGE SCALE GENOMIC DNA]</scope>
    <source>
        <strain evidence="1 2">GZAAS20.1005</strain>
    </source>
</reference>
<sequence length="211" mass="23891">MIEARNRETRVEWAKRLFRNEVHALQDTAELPQTPALFAYSTDQQTIAYDHSGGYINAIAMQKMPGRPVPVYIGLTDSEVSHITKEVARIIEDIRQCGWAIDEGFPDKPYHQKAQSGTYPPPTDAQTAILGAIRTPHQRTLAARLTHSLCRAWLRIDYSNDINPLVEIEEETFPSAVTLDAPDDEDVSLYILNDATQYNYTTWTEILSSLK</sequence>
<evidence type="ECO:0000313" key="1">
    <source>
        <dbReference type="EMBL" id="ODM14808.1"/>
    </source>
</evidence>
<gene>
    <name evidence="1" type="ORF">SI65_09802</name>
</gene>